<keyword evidence="1" id="KW-0732">Signal</keyword>
<name>A0A4Q0PBX7_9FLAO</name>
<dbReference type="CDD" id="cd12820">
    <property type="entry name" value="LbR_YadA-like"/>
    <property type="match status" value="1"/>
</dbReference>
<dbReference type="AlphaFoldDB" id="A0A4Q0PBX7"/>
<dbReference type="SUPFAM" id="SSF56988">
    <property type="entry name" value="Anthrax protective antigen"/>
    <property type="match status" value="1"/>
</dbReference>
<gene>
    <name evidence="3" type="ORF">DSM00_1472</name>
</gene>
<dbReference type="SMART" id="SM00758">
    <property type="entry name" value="PA14"/>
    <property type="match status" value="1"/>
</dbReference>
<proteinExistence type="predicted"/>
<dbReference type="RefSeq" id="WP_128757353.1">
    <property type="nucleotide sequence ID" value="NZ_QOVM01000002.1"/>
</dbReference>
<dbReference type="Gene3D" id="3.90.182.10">
    <property type="entry name" value="Toxin - Anthrax Protective Antigen,domain 1"/>
    <property type="match status" value="1"/>
</dbReference>
<reference evidence="3 4" key="1">
    <citation type="submission" date="2018-07" db="EMBL/GenBank/DDBJ databases">
        <title>Leeuwenhoekiella genomics.</title>
        <authorList>
            <person name="Tahon G."/>
            <person name="Willems A."/>
        </authorList>
    </citation>
    <scope>NUCLEOTIDE SEQUENCE [LARGE SCALE GENOMIC DNA]</scope>
    <source>
        <strain evidence="3 4">LMG 22550</strain>
    </source>
</reference>
<dbReference type="EMBL" id="QOVM01000002">
    <property type="protein sequence ID" value="RXG23856.1"/>
    <property type="molecule type" value="Genomic_DNA"/>
</dbReference>
<dbReference type="InterPro" id="IPR011049">
    <property type="entry name" value="Serralysin-like_metalloprot_C"/>
</dbReference>
<dbReference type="Proteomes" id="UP000289238">
    <property type="component" value="Unassembled WGS sequence"/>
</dbReference>
<dbReference type="Pfam" id="PF07691">
    <property type="entry name" value="PA14"/>
    <property type="match status" value="1"/>
</dbReference>
<evidence type="ECO:0000313" key="4">
    <source>
        <dbReference type="Proteomes" id="UP000289238"/>
    </source>
</evidence>
<feature type="domain" description="PA14" evidence="2">
    <location>
        <begin position="618"/>
        <end position="764"/>
    </location>
</feature>
<dbReference type="Gene3D" id="2.150.10.10">
    <property type="entry name" value="Serralysin-like metalloprotease, C-terminal"/>
    <property type="match status" value="2"/>
</dbReference>
<organism evidence="3 4">
    <name type="scientific">Leeuwenhoekiella aequorea</name>
    <dbReference type="NCBI Taxonomy" id="283736"/>
    <lineage>
        <taxon>Bacteria</taxon>
        <taxon>Pseudomonadati</taxon>
        <taxon>Bacteroidota</taxon>
        <taxon>Flavobacteriia</taxon>
        <taxon>Flavobacteriales</taxon>
        <taxon>Flavobacteriaceae</taxon>
        <taxon>Leeuwenhoekiella</taxon>
    </lineage>
</organism>
<dbReference type="SUPFAM" id="SSF101967">
    <property type="entry name" value="Adhesin YadA, collagen-binding domain"/>
    <property type="match status" value="1"/>
</dbReference>
<protein>
    <submittedName>
        <fullName evidence="3">PA14 domain-containing protein</fullName>
    </submittedName>
</protein>
<accession>A0A4Q0PBX7</accession>
<dbReference type="GO" id="GO:0019867">
    <property type="term" value="C:outer membrane"/>
    <property type="evidence" value="ECO:0007669"/>
    <property type="project" value="InterPro"/>
</dbReference>
<dbReference type="InterPro" id="IPR008640">
    <property type="entry name" value="Adhesin_Head_dom"/>
</dbReference>
<evidence type="ECO:0000256" key="1">
    <source>
        <dbReference type="SAM" id="SignalP"/>
    </source>
</evidence>
<dbReference type="PROSITE" id="PS51820">
    <property type="entry name" value="PA14"/>
    <property type="match status" value="1"/>
</dbReference>
<dbReference type="InterPro" id="IPR037524">
    <property type="entry name" value="PA14/GLEYA"/>
</dbReference>
<feature type="chain" id="PRO_5020416194" evidence="1">
    <location>
        <begin position="22"/>
        <end position="769"/>
    </location>
</feature>
<keyword evidence="4" id="KW-1185">Reference proteome</keyword>
<evidence type="ECO:0000313" key="3">
    <source>
        <dbReference type="EMBL" id="RXG23856.1"/>
    </source>
</evidence>
<evidence type="ECO:0000259" key="2">
    <source>
        <dbReference type="PROSITE" id="PS51820"/>
    </source>
</evidence>
<dbReference type="InterPro" id="IPR011658">
    <property type="entry name" value="PA14_dom"/>
</dbReference>
<feature type="signal peptide" evidence="1">
    <location>
        <begin position="1"/>
        <end position="21"/>
    </location>
</feature>
<comment type="caution">
    <text evidence="3">The sequence shown here is derived from an EMBL/GenBank/DDBJ whole genome shotgun (WGS) entry which is preliminary data.</text>
</comment>
<dbReference type="Pfam" id="PF05658">
    <property type="entry name" value="YadA_head"/>
    <property type="match status" value="3"/>
</dbReference>
<dbReference type="OrthoDB" id="1272218at2"/>
<sequence length="769" mass="80216">MIKKILSFSFFLSFISGWTQVGIGTTMPEASLDIRAANHLGAVSAKDGILIPRVANLNANGSTDGQLIYLIADVAPYSKGFHYWDSGVTGWIPLNSTVEPWYKAETLQPATLNTDNLYTMGQVGIGTSNPLGALHITTENSRDVLFLRFINGLDDDLDLDLLRARGTLASPALLPNDTRIGGLRGQAMTNAAAYTFNPSAEIYFQADGASSSTSSSGKIKFATTPSGSLSTVDRMVIRENGFVGIGTMEPIEHIEIKRDGDNDMQFTSASTNPPNVIFYNTGGTLAAPKLLNVNQEIGSVVFKTHDGNTINEVGGMRMFIDGSPAAGSLPTKIVFNTTRAGSVNQTANPGAMTINNAGNVGIGVADPIAKLDVLGTVKITDGTQGTGKILTSDANGNASWQVPGANSSNWALQGNAIAATDFLGTTNSQPLNFRVNNMSVGSFKVDNSLQLGREASSNAANATAVGFQAKATATSAVAIGTSAIASDGGSIALGSSAKGQKQAAVAIGSSADARRDHSIAIGINTISDGYQSTALGADARTNSVGSTAIGRGAIANGVDAIVLGNTAAYVGIGTSTPDNSTKLHVAGKVKIVDGTQGIGKILSSDANGNASWQLPAVSETRGVQYYSYDIASIASPDLINLKTNTRISKSGDYNGDLIYSSVFNPSTDEDGFVVKITGTYLVKNSGNFIFTQSSDDGARIYIDDVLILNDWVDSSNQSTSSPAILLSAGKHKFDFWYYENAGGQSFSFSWGTNPDGNSGVMKASQFTVE</sequence>